<keyword evidence="3" id="KW-1185">Reference proteome</keyword>
<organism evidence="2 3">
    <name type="scientific">Paraburkholderia ultramafica</name>
    <dbReference type="NCBI Taxonomy" id="1544867"/>
    <lineage>
        <taxon>Bacteria</taxon>
        <taxon>Pseudomonadati</taxon>
        <taxon>Pseudomonadota</taxon>
        <taxon>Betaproteobacteria</taxon>
        <taxon>Burkholderiales</taxon>
        <taxon>Burkholderiaceae</taxon>
        <taxon>Paraburkholderia</taxon>
    </lineage>
</organism>
<dbReference type="EMBL" id="CADIKK010000047">
    <property type="protein sequence ID" value="CAB3806881.1"/>
    <property type="molecule type" value="Genomic_DNA"/>
</dbReference>
<sequence>MRSDHTAAELTQAQAPPAMPLDNARESVSKRQVRALARVTFCFAWLFGLEPFLTGPPDDESRLQQPHTSFALPGTRETPWKKEDGSAVQ</sequence>
<proteinExistence type="predicted"/>
<reference evidence="2 3" key="1">
    <citation type="submission" date="2020-04" db="EMBL/GenBank/DDBJ databases">
        <authorList>
            <person name="De Canck E."/>
        </authorList>
    </citation>
    <scope>NUCLEOTIDE SEQUENCE [LARGE SCALE GENOMIC DNA]</scope>
    <source>
        <strain evidence="2 3">LMG 28614</strain>
    </source>
</reference>
<dbReference type="Proteomes" id="UP000494365">
    <property type="component" value="Unassembled WGS sequence"/>
</dbReference>
<feature type="region of interest" description="Disordered" evidence="1">
    <location>
        <begin position="1"/>
        <end position="26"/>
    </location>
</feature>
<protein>
    <submittedName>
        <fullName evidence="2">Uncharacterized protein</fullName>
    </submittedName>
</protein>
<evidence type="ECO:0000313" key="2">
    <source>
        <dbReference type="EMBL" id="CAB3806881.1"/>
    </source>
</evidence>
<dbReference type="AlphaFoldDB" id="A0A6S7D4Z2"/>
<name>A0A6S7D4Z2_9BURK</name>
<evidence type="ECO:0000256" key="1">
    <source>
        <dbReference type="SAM" id="MobiDB-lite"/>
    </source>
</evidence>
<gene>
    <name evidence="2" type="ORF">LMG28614_06488</name>
</gene>
<accession>A0A6S7D4Z2</accession>
<feature type="region of interest" description="Disordered" evidence="1">
    <location>
        <begin position="55"/>
        <end position="89"/>
    </location>
</feature>
<dbReference type="RefSeq" id="WP_246279297.1">
    <property type="nucleotide sequence ID" value="NZ_CADIKK010000047.1"/>
</dbReference>
<feature type="compositionally biased region" description="Basic and acidic residues" evidence="1">
    <location>
        <begin position="78"/>
        <end position="89"/>
    </location>
</feature>
<evidence type="ECO:0000313" key="3">
    <source>
        <dbReference type="Proteomes" id="UP000494365"/>
    </source>
</evidence>